<evidence type="ECO:0000256" key="2">
    <source>
        <dbReference type="ARBA" id="ARBA00009638"/>
    </source>
</evidence>
<reference evidence="13 14" key="1">
    <citation type="submission" date="2016-10" db="EMBL/GenBank/DDBJ databases">
        <authorList>
            <person name="de Groot N.N."/>
        </authorList>
    </citation>
    <scope>NUCLEOTIDE SEQUENCE [LARGE SCALE GENOMIC DNA]</scope>
    <source>
        <strain evidence="13 14">KHGC13</strain>
    </source>
</reference>
<dbReference type="STRING" id="155865.SAMN05216515_11350"/>
<dbReference type="InterPro" id="IPR019987">
    <property type="entry name" value="GTP-bd_ribosome_bio_YsxC"/>
</dbReference>
<dbReference type="EMBL" id="FPBT01000012">
    <property type="protein sequence ID" value="SFU55591.1"/>
    <property type="molecule type" value="Genomic_DNA"/>
</dbReference>
<proteinExistence type="inferred from homology"/>
<dbReference type="AlphaFoldDB" id="A0A1I7H4L2"/>
<evidence type="ECO:0000259" key="12">
    <source>
        <dbReference type="PROSITE" id="PS51706"/>
    </source>
</evidence>
<dbReference type="InterPro" id="IPR006073">
    <property type="entry name" value="GTP-bd"/>
</dbReference>
<dbReference type="PANTHER" id="PTHR11649:SF13">
    <property type="entry name" value="ENGB-TYPE G DOMAIN-CONTAINING PROTEIN"/>
    <property type="match status" value="1"/>
</dbReference>
<keyword evidence="9 10" id="KW-0131">Cell cycle</keyword>
<organism evidence="13 14">
    <name type="scientific">Eubacterium pyruvativorans</name>
    <dbReference type="NCBI Taxonomy" id="155865"/>
    <lineage>
        <taxon>Bacteria</taxon>
        <taxon>Bacillati</taxon>
        <taxon>Bacillota</taxon>
        <taxon>Clostridia</taxon>
        <taxon>Eubacteriales</taxon>
        <taxon>Eubacteriaceae</taxon>
        <taxon>Eubacterium</taxon>
    </lineage>
</organism>
<dbReference type="NCBIfam" id="TIGR03598">
    <property type="entry name" value="GTPase_YsxC"/>
    <property type="match status" value="1"/>
</dbReference>
<name>A0A1I7H4L2_9FIRM</name>
<keyword evidence="7 10" id="KW-0342">GTP-binding</keyword>
<dbReference type="InterPro" id="IPR030393">
    <property type="entry name" value="G_ENGB_dom"/>
</dbReference>
<evidence type="ECO:0000256" key="10">
    <source>
        <dbReference type="HAMAP-Rule" id="MF_00321"/>
    </source>
</evidence>
<dbReference type="InterPro" id="IPR027417">
    <property type="entry name" value="P-loop_NTPase"/>
</dbReference>
<protein>
    <recommendedName>
        <fullName evidence="10">Probable GTP-binding protein EngB</fullName>
    </recommendedName>
</protein>
<gene>
    <name evidence="10" type="primary">engB</name>
    <name evidence="13" type="ORF">SAMN05216508_1129</name>
</gene>
<keyword evidence="5 10" id="KW-0547">Nucleotide-binding</keyword>
<dbReference type="Pfam" id="PF01926">
    <property type="entry name" value="MMR_HSR1"/>
    <property type="match status" value="1"/>
</dbReference>
<dbReference type="GO" id="GO:0005525">
    <property type="term" value="F:GTP binding"/>
    <property type="evidence" value="ECO:0007669"/>
    <property type="project" value="UniProtKB-UniRule"/>
</dbReference>
<sequence length="283" mass="31683">MALKKKKKKETAAEKQEKAAKKARKRKELRAKRYREAQEAQSKQAVQEAGMAAGRPEAESGNGTEERMESGVPDSSRSAGEAPAPADKLEIRSADIVCLAVRPDQYPPSDLPEIAFAGRSNVGKSSLLNLLTGRRQLARVSSSPGKTRTINFYLVNDRFRIVDLPGYGYASISREITGSWGKMMEDYFRSRPNLKAAVLLVDSRHEPTPQDIQMYEYMKYYGFGGLVVMTKADKLTRRELARQQEEIRQALSMDPGDRIIPVSSLKRTGKEELLETMRQVLGL</sequence>
<dbReference type="PANTHER" id="PTHR11649">
    <property type="entry name" value="MSS1/TRME-RELATED GTP-BINDING PROTEIN"/>
    <property type="match status" value="1"/>
</dbReference>
<keyword evidence="3 10" id="KW-0132">Cell division</keyword>
<evidence type="ECO:0000256" key="8">
    <source>
        <dbReference type="ARBA" id="ARBA00023210"/>
    </source>
</evidence>
<keyword evidence="14" id="KW-1185">Reference proteome</keyword>
<evidence type="ECO:0000256" key="6">
    <source>
        <dbReference type="ARBA" id="ARBA00022842"/>
    </source>
</evidence>
<keyword evidence="4" id="KW-0479">Metal-binding</keyword>
<comment type="function">
    <text evidence="10">Necessary for normal cell division and for the maintenance of normal septation.</text>
</comment>
<keyword evidence="6" id="KW-0460">Magnesium</keyword>
<dbReference type="HAMAP" id="MF_00321">
    <property type="entry name" value="GTPase_EngB"/>
    <property type="match status" value="1"/>
</dbReference>
<feature type="domain" description="EngB-type G" evidence="12">
    <location>
        <begin position="110"/>
        <end position="283"/>
    </location>
</feature>
<feature type="compositionally biased region" description="Basic and acidic residues" evidence="11">
    <location>
        <begin position="10"/>
        <end position="20"/>
    </location>
</feature>
<dbReference type="SUPFAM" id="SSF52540">
    <property type="entry name" value="P-loop containing nucleoside triphosphate hydrolases"/>
    <property type="match status" value="1"/>
</dbReference>
<keyword evidence="8 10" id="KW-0717">Septation</keyword>
<dbReference type="RefSeq" id="WP_423230413.1">
    <property type="nucleotide sequence ID" value="NZ_FOWF01000013.1"/>
</dbReference>
<comment type="cofactor">
    <cofactor evidence="1">
        <name>Mg(2+)</name>
        <dbReference type="ChEBI" id="CHEBI:18420"/>
    </cofactor>
</comment>
<dbReference type="PROSITE" id="PS51706">
    <property type="entry name" value="G_ENGB"/>
    <property type="match status" value="1"/>
</dbReference>
<dbReference type="CDD" id="cd01876">
    <property type="entry name" value="YihA_EngB"/>
    <property type="match status" value="1"/>
</dbReference>
<dbReference type="GO" id="GO:0046872">
    <property type="term" value="F:metal ion binding"/>
    <property type="evidence" value="ECO:0007669"/>
    <property type="project" value="UniProtKB-KW"/>
</dbReference>
<dbReference type="GO" id="GO:0000917">
    <property type="term" value="P:division septum assembly"/>
    <property type="evidence" value="ECO:0007669"/>
    <property type="project" value="UniProtKB-KW"/>
</dbReference>
<evidence type="ECO:0000256" key="3">
    <source>
        <dbReference type="ARBA" id="ARBA00022618"/>
    </source>
</evidence>
<evidence type="ECO:0000256" key="1">
    <source>
        <dbReference type="ARBA" id="ARBA00001946"/>
    </source>
</evidence>
<evidence type="ECO:0000313" key="14">
    <source>
        <dbReference type="Proteomes" id="UP000198817"/>
    </source>
</evidence>
<evidence type="ECO:0000256" key="7">
    <source>
        <dbReference type="ARBA" id="ARBA00023134"/>
    </source>
</evidence>
<dbReference type="Gene3D" id="3.40.50.300">
    <property type="entry name" value="P-loop containing nucleotide triphosphate hydrolases"/>
    <property type="match status" value="1"/>
</dbReference>
<dbReference type="FunFam" id="3.40.50.300:FF:000098">
    <property type="entry name" value="Probable GTP-binding protein EngB"/>
    <property type="match status" value="1"/>
</dbReference>
<feature type="compositionally biased region" description="Basic residues" evidence="11">
    <location>
        <begin position="21"/>
        <end position="33"/>
    </location>
</feature>
<dbReference type="Proteomes" id="UP000198817">
    <property type="component" value="Unassembled WGS sequence"/>
</dbReference>
<accession>A0A1I7H4L2</accession>
<comment type="similarity">
    <text evidence="2 10">Belongs to the TRAFAC class TrmE-Era-EngA-EngB-Septin-like GTPase superfamily. EngB GTPase family.</text>
</comment>
<dbReference type="GO" id="GO:0005829">
    <property type="term" value="C:cytosol"/>
    <property type="evidence" value="ECO:0007669"/>
    <property type="project" value="TreeGrafter"/>
</dbReference>
<evidence type="ECO:0000256" key="11">
    <source>
        <dbReference type="SAM" id="MobiDB-lite"/>
    </source>
</evidence>
<evidence type="ECO:0000256" key="9">
    <source>
        <dbReference type="ARBA" id="ARBA00023306"/>
    </source>
</evidence>
<feature type="region of interest" description="Disordered" evidence="11">
    <location>
        <begin position="1"/>
        <end position="86"/>
    </location>
</feature>
<evidence type="ECO:0000256" key="5">
    <source>
        <dbReference type="ARBA" id="ARBA00022741"/>
    </source>
</evidence>
<evidence type="ECO:0000313" key="13">
    <source>
        <dbReference type="EMBL" id="SFU55591.1"/>
    </source>
</evidence>
<evidence type="ECO:0000256" key="4">
    <source>
        <dbReference type="ARBA" id="ARBA00022723"/>
    </source>
</evidence>